<dbReference type="InterPro" id="IPR052766">
    <property type="entry name" value="S41A_metabolite_peptidase"/>
</dbReference>
<evidence type="ECO:0000259" key="3">
    <source>
        <dbReference type="Pfam" id="PF03572"/>
    </source>
</evidence>
<dbReference type="STRING" id="91928.A0A0D2BPM8"/>
<protein>
    <submittedName>
        <fullName evidence="5">Uncharacterized protein</fullName>
    </submittedName>
</protein>
<dbReference type="GO" id="GO:0008236">
    <property type="term" value="F:serine-type peptidase activity"/>
    <property type="evidence" value="ECO:0007669"/>
    <property type="project" value="InterPro"/>
</dbReference>
<dbReference type="InterPro" id="IPR056186">
    <property type="entry name" value="PDZ_CPAF-rel"/>
</dbReference>
<name>A0A0D2BPM8_9EURO</name>
<reference evidence="5 6" key="1">
    <citation type="submission" date="2015-01" db="EMBL/GenBank/DDBJ databases">
        <title>The Genome Sequence of Exophiala spinifera CBS89968.</title>
        <authorList>
            <consortium name="The Broad Institute Genomics Platform"/>
            <person name="Cuomo C."/>
            <person name="de Hoog S."/>
            <person name="Gorbushina A."/>
            <person name="Stielow B."/>
            <person name="Teixiera M."/>
            <person name="Abouelleil A."/>
            <person name="Chapman S.B."/>
            <person name="Priest M."/>
            <person name="Young S.K."/>
            <person name="Wortman J."/>
            <person name="Nusbaum C."/>
            <person name="Birren B."/>
        </authorList>
    </citation>
    <scope>NUCLEOTIDE SEQUENCE [LARGE SCALE GENOMIC DNA]</scope>
    <source>
        <strain evidence="5 6">CBS 89968</strain>
    </source>
</reference>
<dbReference type="Gene3D" id="3.90.226.10">
    <property type="entry name" value="2-enoyl-CoA Hydratase, Chain A, domain 1"/>
    <property type="match status" value="1"/>
</dbReference>
<dbReference type="SUPFAM" id="SSF52096">
    <property type="entry name" value="ClpP/crotonase"/>
    <property type="match status" value="1"/>
</dbReference>
<dbReference type="InterPro" id="IPR029045">
    <property type="entry name" value="ClpP/crotonase-like_dom_sf"/>
</dbReference>
<dbReference type="GeneID" id="27335304"/>
<dbReference type="GO" id="GO:0006508">
    <property type="term" value="P:proteolysis"/>
    <property type="evidence" value="ECO:0007669"/>
    <property type="project" value="InterPro"/>
</dbReference>
<dbReference type="Pfam" id="PF23658">
    <property type="entry name" value="PDZ_CPAF_rel"/>
    <property type="match status" value="1"/>
</dbReference>
<keyword evidence="6" id="KW-1185">Reference proteome</keyword>
<evidence type="ECO:0000259" key="4">
    <source>
        <dbReference type="Pfam" id="PF23658"/>
    </source>
</evidence>
<dbReference type="Proteomes" id="UP000053328">
    <property type="component" value="Unassembled WGS sequence"/>
</dbReference>
<dbReference type="InterPro" id="IPR005151">
    <property type="entry name" value="Tail-specific_protease"/>
</dbReference>
<evidence type="ECO:0000256" key="2">
    <source>
        <dbReference type="SAM" id="SignalP"/>
    </source>
</evidence>
<evidence type="ECO:0000256" key="1">
    <source>
        <dbReference type="SAM" id="MobiDB-lite"/>
    </source>
</evidence>
<accession>A0A0D2BPM8</accession>
<feature type="compositionally biased region" description="Polar residues" evidence="1">
    <location>
        <begin position="298"/>
        <end position="308"/>
    </location>
</feature>
<organism evidence="5 6">
    <name type="scientific">Exophiala spinifera</name>
    <dbReference type="NCBI Taxonomy" id="91928"/>
    <lineage>
        <taxon>Eukaryota</taxon>
        <taxon>Fungi</taxon>
        <taxon>Dikarya</taxon>
        <taxon>Ascomycota</taxon>
        <taxon>Pezizomycotina</taxon>
        <taxon>Eurotiomycetes</taxon>
        <taxon>Chaetothyriomycetidae</taxon>
        <taxon>Chaetothyriales</taxon>
        <taxon>Herpotrichiellaceae</taxon>
        <taxon>Exophiala</taxon>
    </lineage>
</organism>
<dbReference type="RefSeq" id="XP_016233250.1">
    <property type="nucleotide sequence ID" value="XM_016382547.1"/>
</dbReference>
<evidence type="ECO:0000313" key="6">
    <source>
        <dbReference type="Proteomes" id="UP000053328"/>
    </source>
</evidence>
<evidence type="ECO:0000313" key="5">
    <source>
        <dbReference type="EMBL" id="KIW13034.1"/>
    </source>
</evidence>
<proteinExistence type="predicted"/>
<dbReference type="OrthoDB" id="27214at2759"/>
<dbReference type="PANTHER" id="PTHR37049:SF4">
    <property type="entry name" value="RHODANESE DOMAIN-CONTAINING PROTEIN"/>
    <property type="match status" value="1"/>
</dbReference>
<dbReference type="HOGENOM" id="CLU_014251_1_1_1"/>
<feature type="domain" description="Tail specific protease" evidence="3">
    <location>
        <begin position="345"/>
        <end position="550"/>
    </location>
</feature>
<feature type="compositionally biased region" description="Polar residues" evidence="1">
    <location>
        <begin position="721"/>
        <end position="741"/>
    </location>
</feature>
<dbReference type="VEuPathDB" id="FungiDB:PV08_08221"/>
<dbReference type="Pfam" id="PF03572">
    <property type="entry name" value="Peptidase_S41"/>
    <property type="match status" value="1"/>
</dbReference>
<feature type="region of interest" description="Disordered" evidence="1">
    <location>
        <begin position="298"/>
        <end position="318"/>
    </location>
</feature>
<sequence length="765" mass="83706">MFPFAFSLFLVSGALGQSVSQPSPTSTLEPCAQIRELQKTSLAADPAATVFRFPPEVAYECQLSVPIVQNDAFQIIDGLRALVEWQSTLGWLKNPPAGYPFRPVDLVGGLEELRSQVQSGHLKSELEFEWKLIGLLSSARDGHLQFHPDADFVFSFRNPIGNLVSVSSDGRALPEVYLYSELIRGISEGWEPSAISKLNDIDIVEWLTYEALNTTFTFQDPDANYNFLFYSNTGSDGAFFANAESRYNGTDMTVNFKNGSTASYGWVAATAKSFAAVEDGTSFYNAFCNVTQKLSNTDPGSSAATSDASPGASDPNQLRPLYPKALVISDDASIAGYFSESDPDTAILSINGFSEGAAPSAQQTMTSFLNMCREQNKTRLIIDLSQNGGGTIMLAYDYFKQLFPSLEPYLAGQLRAHEQLDVLGQYFTPLAEQAQRDDPSNLTYLTDRGRYGYFDARSFVNDSGQIFDSWDDFYGPVDRNGDKFTNLFQLYIRNADYDHSSGAITVSGYANNSEIAPQPFDPENIITFTDGYCASACTIFMHLMRYQAKVKTIVAGGRPQMGPMQYVGGVKGSLDMPLDYVYNQTKYLYDHAPKEMIERANKTLLKSILDYGSYLQLRSVSPQALPSVNGQNAISQYDSSETPLQFVTEAADCRIWFQPIHMVNITALWDTVGQQAFGLNDTKPYSLCVKGSTNDPTSLNGNGTFYDDGRLANVTGYDPDNNGTVSGTEDGNNSGSIDGTNGASSLSNGPTILMVLALCSFSALL</sequence>
<feature type="chain" id="PRO_5002250021" evidence="2">
    <location>
        <begin position="17"/>
        <end position="765"/>
    </location>
</feature>
<dbReference type="PANTHER" id="PTHR37049">
    <property type="entry name" value="PEPTIDASE S41 FAMILY PROTEIN"/>
    <property type="match status" value="1"/>
</dbReference>
<dbReference type="EMBL" id="KN847497">
    <property type="protein sequence ID" value="KIW13034.1"/>
    <property type="molecule type" value="Genomic_DNA"/>
</dbReference>
<feature type="region of interest" description="Disordered" evidence="1">
    <location>
        <begin position="716"/>
        <end position="741"/>
    </location>
</feature>
<feature type="domain" description="CPAF-like PDZ" evidence="4">
    <location>
        <begin position="155"/>
        <end position="274"/>
    </location>
</feature>
<feature type="signal peptide" evidence="2">
    <location>
        <begin position="1"/>
        <end position="16"/>
    </location>
</feature>
<gene>
    <name evidence="5" type="ORF">PV08_08221</name>
</gene>
<dbReference type="AlphaFoldDB" id="A0A0D2BPM8"/>
<keyword evidence="2" id="KW-0732">Signal</keyword>